<reference evidence="1 2" key="1">
    <citation type="journal article" date="2022" name="DNA Res.">
        <title>Chromosomal-level genome assembly of the orchid tree Bauhinia variegata (Leguminosae; Cercidoideae) supports the allotetraploid origin hypothesis of Bauhinia.</title>
        <authorList>
            <person name="Zhong Y."/>
            <person name="Chen Y."/>
            <person name="Zheng D."/>
            <person name="Pang J."/>
            <person name="Liu Y."/>
            <person name="Luo S."/>
            <person name="Meng S."/>
            <person name="Qian L."/>
            <person name="Wei D."/>
            <person name="Dai S."/>
            <person name="Zhou R."/>
        </authorList>
    </citation>
    <scope>NUCLEOTIDE SEQUENCE [LARGE SCALE GENOMIC DNA]</scope>
    <source>
        <strain evidence="1">BV-YZ2020</strain>
    </source>
</reference>
<evidence type="ECO:0000313" key="2">
    <source>
        <dbReference type="Proteomes" id="UP000828941"/>
    </source>
</evidence>
<name>A0ACB9Q8K0_BAUVA</name>
<evidence type="ECO:0000313" key="1">
    <source>
        <dbReference type="EMBL" id="KAI4357133.1"/>
    </source>
</evidence>
<sequence length="584" mass="64650">MADRRRKSVAVIGVASILLVAMVAAITISLESKGEDKKEKHVNEGAGNSQGQISSSKKDIEMLCQPTTYKETCQKTISKASNETSDPKELIKAGFEASIGELRNVINNSTLDKKIARDNMTRQAMDICKEVMDYAVDNFHQSAKKLDAFDPNKINEYAYDLKVWLGATISHQQTCLDGFENTNSEAGQTMAKALNISMEMSSNALAMVTNFPDMLKNYYNISINRKLDSLTGMADNGDDFPTWVSEGQRRLLQVGLDGVIFNVTVAQDGSGNFRTLTEALQTVTPKNAVPFVIYVKAGLYDEIVRVEKTMTHVTIIGDGPTKTRFTGRLNFVDGQQTYYTATFGVNGAFFTAKNVGFENTAGPEKHQAVALRVTADNCVFYNCIMDGYQDTLYVQSQRQFYRDCTITGTVDFIFGDAEAVFQNCRLIVRKPSPNQQCIVTAGGRKDINSKSGLVFQSCHFTAEPAYIADKGPNVASYLGRPWKQYAKTVIMDSLIDAIFEPQGFFPWAGANNHETCFYFEYNNKGPGADTTMRVKWAGVKVLSAVEANDFYPQKFYELKDVGVKDSWIVASGVPYSPGPMPLLF</sequence>
<accession>A0ACB9Q8K0</accession>
<protein>
    <submittedName>
        <fullName evidence="1">Uncharacterized protein</fullName>
    </submittedName>
</protein>
<keyword evidence="2" id="KW-1185">Reference proteome</keyword>
<organism evidence="1 2">
    <name type="scientific">Bauhinia variegata</name>
    <name type="common">Purple orchid tree</name>
    <name type="synonym">Phanera variegata</name>
    <dbReference type="NCBI Taxonomy" id="167791"/>
    <lineage>
        <taxon>Eukaryota</taxon>
        <taxon>Viridiplantae</taxon>
        <taxon>Streptophyta</taxon>
        <taxon>Embryophyta</taxon>
        <taxon>Tracheophyta</taxon>
        <taxon>Spermatophyta</taxon>
        <taxon>Magnoliopsida</taxon>
        <taxon>eudicotyledons</taxon>
        <taxon>Gunneridae</taxon>
        <taxon>Pentapetalae</taxon>
        <taxon>rosids</taxon>
        <taxon>fabids</taxon>
        <taxon>Fabales</taxon>
        <taxon>Fabaceae</taxon>
        <taxon>Cercidoideae</taxon>
        <taxon>Cercideae</taxon>
        <taxon>Bauhiniinae</taxon>
        <taxon>Bauhinia</taxon>
    </lineage>
</organism>
<proteinExistence type="predicted"/>
<dbReference type="Proteomes" id="UP000828941">
    <property type="component" value="Chromosome 1"/>
</dbReference>
<gene>
    <name evidence="1" type="ORF">L6164_001100</name>
</gene>
<dbReference type="EMBL" id="CM039426">
    <property type="protein sequence ID" value="KAI4357133.1"/>
    <property type="molecule type" value="Genomic_DNA"/>
</dbReference>
<comment type="caution">
    <text evidence="1">The sequence shown here is derived from an EMBL/GenBank/DDBJ whole genome shotgun (WGS) entry which is preliminary data.</text>
</comment>